<feature type="transmembrane region" description="Helical" evidence="2">
    <location>
        <begin position="27"/>
        <end position="46"/>
    </location>
</feature>
<dbReference type="RefSeq" id="WP_002536554.1">
    <property type="nucleotide sequence ID" value="NZ_ANFM02000009.1"/>
</dbReference>
<dbReference type="AlphaFoldDB" id="R1GXA7"/>
<keyword evidence="2" id="KW-0472">Membrane</keyword>
<dbReference type="Pfam" id="PF25917">
    <property type="entry name" value="BSH_RND"/>
    <property type="match status" value="1"/>
</dbReference>
<evidence type="ECO:0000313" key="4">
    <source>
        <dbReference type="EMBL" id="EOD80823.1"/>
    </source>
</evidence>
<name>R1GXA7_9GAMM</name>
<dbReference type="InterPro" id="IPR050739">
    <property type="entry name" value="MFP"/>
</dbReference>
<gene>
    <name evidence="4" type="ORF">D515_04801</name>
</gene>
<dbReference type="Proteomes" id="UP000011223">
    <property type="component" value="Unassembled WGS sequence"/>
</dbReference>
<keyword evidence="5" id="KW-1185">Reference proteome</keyword>
<keyword evidence="2" id="KW-1133">Transmembrane helix</keyword>
<protein>
    <submittedName>
        <fullName evidence="4">Membrane fusion component of tripartite multidrug resistance system</fullName>
    </submittedName>
</protein>
<comment type="caution">
    <text evidence="4">The sequence shown here is derived from an EMBL/GenBank/DDBJ whole genome shotgun (WGS) entry which is preliminary data.</text>
</comment>
<dbReference type="PANTHER" id="PTHR30386">
    <property type="entry name" value="MEMBRANE FUSION SUBUNIT OF EMRAB-TOLC MULTIDRUG EFFLUX PUMP"/>
    <property type="match status" value="1"/>
</dbReference>
<organism evidence="4 5">
    <name type="scientific">Grimontia indica</name>
    <dbReference type="NCBI Taxonomy" id="1056512"/>
    <lineage>
        <taxon>Bacteria</taxon>
        <taxon>Pseudomonadati</taxon>
        <taxon>Pseudomonadota</taxon>
        <taxon>Gammaproteobacteria</taxon>
        <taxon>Vibrionales</taxon>
        <taxon>Vibrionaceae</taxon>
        <taxon>Grimontia</taxon>
    </lineage>
</organism>
<feature type="domain" description="Multidrug resistance protein MdtA-like barrel-sandwich hybrid" evidence="3">
    <location>
        <begin position="66"/>
        <end position="238"/>
    </location>
</feature>
<comment type="similarity">
    <text evidence="1">Belongs to the membrane fusion protein (MFP) (TC 8.A.1) family.</text>
</comment>
<evidence type="ECO:0000256" key="1">
    <source>
        <dbReference type="ARBA" id="ARBA00009477"/>
    </source>
</evidence>
<evidence type="ECO:0000256" key="2">
    <source>
        <dbReference type="SAM" id="Phobius"/>
    </source>
</evidence>
<dbReference type="eggNOG" id="COG1566">
    <property type="taxonomic scope" value="Bacteria"/>
</dbReference>
<sequence>MDLLLILTYTALCVAIFKIFKIPLNKWTVPTAVLGGIVLIGTLILLMNYNHPHTALGGNVYVTTPIVPNVRGQVVEVPVQANQPLKQGDILFKIDQTRFKARVMEAKAALQDAQQSVLTRQAAYSTAKANTLKALAERDRTKKEFERYQKGAKKGAFTASDVDNKRQIYLAAEASLEAAEAEEDRQLLGITSQINGVDTTVAKAQAALEQAQFDLDSTVVRAPTDGYVTQVTLRPGMMAVPMPLRPVMTFVNEDRTRYVGAFRQNSLLRLKPGFEAEFIFRALPGKTFQGKVVEVLPAIAEGQIQAQGMLMGDKMFSDQGRALVVLEMTDDISEHMLPNGTNVEIAVYSDSFHHVSIMRKVLIRMKSWQNYLYLDH</sequence>
<dbReference type="EMBL" id="ANFM02000009">
    <property type="protein sequence ID" value="EOD80823.1"/>
    <property type="molecule type" value="Genomic_DNA"/>
</dbReference>
<dbReference type="Gene3D" id="2.40.50.100">
    <property type="match status" value="1"/>
</dbReference>
<keyword evidence="2" id="KW-0812">Transmembrane</keyword>
<dbReference type="Gene3D" id="1.10.287.470">
    <property type="entry name" value="Helix hairpin bin"/>
    <property type="match status" value="1"/>
</dbReference>
<dbReference type="PANTHER" id="PTHR30386:SF18">
    <property type="entry name" value="INNER MEMBRANE PROTEIN YIAV-RELATED"/>
    <property type="match status" value="1"/>
</dbReference>
<evidence type="ECO:0000259" key="3">
    <source>
        <dbReference type="Pfam" id="PF25917"/>
    </source>
</evidence>
<accession>R1GXA7</accession>
<proteinExistence type="inferred from homology"/>
<evidence type="ECO:0000313" key="5">
    <source>
        <dbReference type="Proteomes" id="UP000011223"/>
    </source>
</evidence>
<reference evidence="4 5" key="1">
    <citation type="journal article" date="2014" name="PLoS ONE">
        <title>Grimontia indica AK16(T), sp. nov., Isolated from a Seawater Sample Reports the Presence of Pathogenic Genes Similar to Vibrio Genus.</title>
        <authorList>
            <person name="Singh A."/>
            <person name="Vaidya B."/>
            <person name="Khatri I."/>
            <person name="Srinivas T.N."/>
            <person name="Subramanian S."/>
            <person name="Korpole S."/>
            <person name="Pinnaka A.K."/>
        </authorList>
    </citation>
    <scope>NUCLEOTIDE SEQUENCE [LARGE SCALE GENOMIC DNA]</scope>
    <source>
        <strain evidence="4 5">AK16</strain>
    </source>
</reference>
<dbReference type="SUPFAM" id="SSF111369">
    <property type="entry name" value="HlyD-like secretion proteins"/>
    <property type="match status" value="2"/>
</dbReference>
<dbReference type="Gene3D" id="2.40.30.170">
    <property type="match status" value="1"/>
</dbReference>
<dbReference type="InterPro" id="IPR058625">
    <property type="entry name" value="MdtA-like_BSH"/>
</dbReference>